<keyword evidence="7" id="KW-0663">Pyridoxal phosphate</keyword>
<keyword evidence="12" id="KW-1185">Reference proteome</keyword>
<evidence type="ECO:0000313" key="11">
    <source>
        <dbReference type="EMBL" id="MBB6093551.1"/>
    </source>
</evidence>
<dbReference type="Proteomes" id="UP000588068">
    <property type="component" value="Unassembled WGS sequence"/>
</dbReference>
<dbReference type="InterPro" id="IPR036052">
    <property type="entry name" value="TrpB-like_PALP_sf"/>
</dbReference>
<dbReference type="PROSITE" id="PS00901">
    <property type="entry name" value="CYS_SYNTHASE"/>
    <property type="match status" value="1"/>
</dbReference>
<evidence type="ECO:0000256" key="3">
    <source>
        <dbReference type="ARBA" id="ARBA00007103"/>
    </source>
</evidence>
<evidence type="ECO:0000256" key="2">
    <source>
        <dbReference type="ARBA" id="ARBA00004962"/>
    </source>
</evidence>
<comment type="pathway">
    <text evidence="2">Amino-acid biosynthesis; L-cysteine biosynthesis; L-cysteine from L-serine: step 2/2.</text>
</comment>
<organism evidence="11 12">
    <name type="scientific">Povalibacter uvarum</name>
    <dbReference type="NCBI Taxonomy" id="732238"/>
    <lineage>
        <taxon>Bacteria</taxon>
        <taxon>Pseudomonadati</taxon>
        <taxon>Pseudomonadota</taxon>
        <taxon>Gammaproteobacteria</taxon>
        <taxon>Steroidobacterales</taxon>
        <taxon>Steroidobacteraceae</taxon>
        <taxon>Povalibacter</taxon>
    </lineage>
</organism>
<evidence type="ECO:0000256" key="4">
    <source>
        <dbReference type="ARBA" id="ARBA00012681"/>
    </source>
</evidence>
<comment type="similarity">
    <text evidence="3">Belongs to the cysteine synthase/cystathionine beta-synthase family.</text>
</comment>
<comment type="catalytic activity">
    <reaction evidence="9">
        <text>O-acetyl-L-serine + hydrogen sulfide = L-cysteine + acetate</text>
        <dbReference type="Rhea" id="RHEA:14829"/>
        <dbReference type="ChEBI" id="CHEBI:29919"/>
        <dbReference type="ChEBI" id="CHEBI:30089"/>
        <dbReference type="ChEBI" id="CHEBI:35235"/>
        <dbReference type="ChEBI" id="CHEBI:58340"/>
        <dbReference type="EC" id="2.5.1.47"/>
    </reaction>
</comment>
<feature type="domain" description="Tryptophan synthase beta chain-like PALP" evidence="10">
    <location>
        <begin position="9"/>
        <end position="306"/>
    </location>
</feature>
<dbReference type="FunFam" id="3.40.50.1100:FF:000049">
    <property type="entry name" value="Cysteine synthase, putative"/>
    <property type="match status" value="1"/>
</dbReference>
<accession>A0A841HK17</accession>
<evidence type="ECO:0000256" key="5">
    <source>
        <dbReference type="ARBA" id="ARBA00022605"/>
    </source>
</evidence>
<keyword evidence="8" id="KW-0809">Transit peptide</keyword>
<dbReference type="NCBIfam" id="NF007989">
    <property type="entry name" value="PRK10717.1"/>
    <property type="match status" value="1"/>
</dbReference>
<evidence type="ECO:0000313" key="12">
    <source>
        <dbReference type="Proteomes" id="UP000588068"/>
    </source>
</evidence>
<dbReference type="AlphaFoldDB" id="A0A841HK17"/>
<dbReference type="InterPro" id="IPR001216">
    <property type="entry name" value="P-phosphate_BS"/>
</dbReference>
<dbReference type="FunFam" id="3.40.50.1100:FF:000011">
    <property type="entry name" value="Cysteine synthase (o-acetylserine)"/>
    <property type="match status" value="1"/>
</dbReference>
<keyword evidence="6 11" id="KW-0808">Transferase</keyword>
<proteinExistence type="inferred from homology"/>
<dbReference type="SUPFAM" id="SSF53686">
    <property type="entry name" value="Tryptophan synthase beta subunit-like PLP-dependent enzymes"/>
    <property type="match status" value="1"/>
</dbReference>
<comment type="caution">
    <text evidence="11">The sequence shown here is derived from an EMBL/GenBank/DDBJ whole genome shotgun (WGS) entry which is preliminary data.</text>
</comment>
<keyword evidence="5" id="KW-0028">Amino-acid biosynthesis</keyword>
<dbReference type="InterPro" id="IPR050214">
    <property type="entry name" value="Cys_Synth/Cystath_Beta-Synth"/>
</dbReference>
<dbReference type="InterPro" id="IPR001926">
    <property type="entry name" value="TrpB-like_PALP"/>
</dbReference>
<dbReference type="EC" id="2.5.1.47" evidence="4"/>
<gene>
    <name evidence="11" type="ORF">HNQ60_002432</name>
</gene>
<evidence type="ECO:0000256" key="1">
    <source>
        <dbReference type="ARBA" id="ARBA00001933"/>
    </source>
</evidence>
<dbReference type="GO" id="GO:0004124">
    <property type="term" value="F:cysteine synthase activity"/>
    <property type="evidence" value="ECO:0007669"/>
    <property type="project" value="UniProtKB-EC"/>
</dbReference>
<reference evidence="11 12" key="1">
    <citation type="submission" date="2020-08" db="EMBL/GenBank/DDBJ databases">
        <title>Genomic Encyclopedia of Type Strains, Phase IV (KMG-IV): sequencing the most valuable type-strain genomes for metagenomic binning, comparative biology and taxonomic classification.</title>
        <authorList>
            <person name="Goeker M."/>
        </authorList>
    </citation>
    <scope>NUCLEOTIDE SEQUENCE [LARGE SCALE GENOMIC DNA]</scope>
    <source>
        <strain evidence="11 12">DSM 26723</strain>
    </source>
</reference>
<evidence type="ECO:0000256" key="7">
    <source>
        <dbReference type="ARBA" id="ARBA00022898"/>
    </source>
</evidence>
<dbReference type="PANTHER" id="PTHR10314">
    <property type="entry name" value="CYSTATHIONINE BETA-SYNTHASE"/>
    <property type="match status" value="1"/>
</dbReference>
<name>A0A841HK17_9GAMM</name>
<dbReference type="CDD" id="cd01561">
    <property type="entry name" value="CBS_like"/>
    <property type="match status" value="1"/>
</dbReference>
<dbReference type="Pfam" id="PF00291">
    <property type="entry name" value="PALP"/>
    <property type="match status" value="1"/>
</dbReference>
<dbReference type="RefSeq" id="WP_184332074.1">
    <property type="nucleotide sequence ID" value="NZ_JACHHZ010000003.1"/>
</dbReference>
<comment type="cofactor">
    <cofactor evidence="1">
        <name>pyridoxal 5'-phosphate</name>
        <dbReference type="ChEBI" id="CHEBI:597326"/>
    </cofactor>
</comment>
<evidence type="ECO:0000256" key="6">
    <source>
        <dbReference type="ARBA" id="ARBA00022679"/>
    </source>
</evidence>
<dbReference type="EMBL" id="JACHHZ010000003">
    <property type="protein sequence ID" value="MBB6093551.1"/>
    <property type="molecule type" value="Genomic_DNA"/>
</dbReference>
<evidence type="ECO:0000256" key="8">
    <source>
        <dbReference type="ARBA" id="ARBA00022946"/>
    </source>
</evidence>
<dbReference type="GO" id="GO:0006535">
    <property type="term" value="P:cysteine biosynthetic process from serine"/>
    <property type="evidence" value="ECO:0007669"/>
    <property type="project" value="InterPro"/>
</dbReference>
<sequence length="364" mass="39056">MSIRNGFADAIGNTPLIRLNKLSEETGCEILGKAEFMNPGGSVKDRAARAIIDEAERSGRLKPGGTVVEGTAGNTGIGLAHVCNTRGYRCIIVMPDNQSNEKYQMIETLGAEVLRVKTVPYSDPNHYQKVAARLAAELPDAIWANQFDNTANRDAHEQTTGPEIWQQTGGRIDAFVAATGTGGTLGGISRFLKKQLNDRGRKVSITLADPQGSSLYHWLRNGELKATGPGSITEGIGIGRVTANLEGAPIDDAIHVTDVECVRTVYRLLRDEGLFLGSTSGVNVAAALQIARRLGPGHTIVTILCDTGAKYQSRLFNRKWLAEKDLLDAAGFTPTLGQPAAGQAPVSIMEIPRVVDGYPQRLRA</sequence>
<evidence type="ECO:0000256" key="9">
    <source>
        <dbReference type="ARBA" id="ARBA00047931"/>
    </source>
</evidence>
<dbReference type="Gene3D" id="3.40.50.1100">
    <property type="match status" value="2"/>
</dbReference>
<evidence type="ECO:0000259" key="10">
    <source>
        <dbReference type="Pfam" id="PF00291"/>
    </source>
</evidence>
<protein>
    <recommendedName>
        <fullName evidence="4">cysteine synthase</fullName>
        <ecNumber evidence="4">2.5.1.47</ecNumber>
    </recommendedName>
</protein>